<dbReference type="AlphaFoldDB" id="K9P3L7"/>
<dbReference type="OrthoDB" id="537092at2"/>
<dbReference type="HOGENOM" id="CLU_042215_1_0_3"/>
<sequence length="398" mass="44348">MSEPATDAATVPAADQRWPWWPLLPLYPYGRRRTLVRELIAGRLWSFEQLQGVWYVAVPIRMVVLRVREGLLLYAPVAPTAEVRARLRDLEERHGPVCTIVLPTASGLEHKLPVPAMARAFPNAQVWVAPKQWSFPLPLPPAWLGFPARRTRVLLSEGVPHGDQLDWLPLGPLDLGLGTFLEIACFDRASGSLLLTDALVAIPPEPPAVFDLDPTPLLFHARERGDEPLRDDPQRRRRGWWRLVLFATYLRPRPLVVPPLGEVLRHCLAPGCRGARAHFGFYPFRWQPGWQDDFEALAPGGRSTLQVAAVLERLVFPRQRAALVAWIRVLAGLKDLRWVVPAHHDAPVATSAQELAALADRIETEEWAPDQGAWKTLAGIDRTLVGLGLVPGEGEGEG</sequence>
<dbReference type="STRING" id="292564.Cyagr_0379"/>
<dbReference type="EMBL" id="CP003495">
    <property type="protein sequence ID" value="AFY27573.1"/>
    <property type="molecule type" value="Genomic_DNA"/>
</dbReference>
<dbReference type="InterPro" id="IPR025638">
    <property type="entry name" value="DUF4336"/>
</dbReference>
<dbReference type="KEGG" id="cgc:Cyagr_0379"/>
<name>K9P3L7_CYAGP</name>
<evidence type="ECO:0008006" key="3">
    <source>
        <dbReference type="Google" id="ProtNLM"/>
    </source>
</evidence>
<dbReference type="PANTHER" id="PTHR33835:SF2">
    <property type="entry name" value="LYSINE-TRNA LIGASE"/>
    <property type="match status" value="1"/>
</dbReference>
<dbReference type="PANTHER" id="PTHR33835">
    <property type="entry name" value="YALI0C07656P"/>
    <property type="match status" value="1"/>
</dbReference>
<evidence type="ECO:0000313" key="1">
    <source>
        <dbReference type="EMBL" id="AFY27573.1"/>
    </source>
</evidence>
<gene>
    <name evidence="1" type="ordered locus">Cyagr_0379</name>
</gene>
<dbReference type="RefSeq" id="WP_015108029.1">
    <property type="nucleotide sequence ID" value="NC_019675.1"/>
</dbReference>
<accession>K9P3L7</accession>
<protein>
    <recommendedName>
        <fullName evidence="3">DUF4336 domain-containing protein</fullName>
    </recommendedName>
</protein>
<dbReference type="Proteomes" id="UP000010388">
    <property type="component" value="Chromosome"/>
</dbReference>
<dbReference type="PATRIC" id="fig|292564.3.peg.338"/>
<reference evidence="2" key="1">
    <citation type="journal article" date="2013" name="Proc. Natl. Acad. Sci. U.S.A.">
        <title>Improving the coverage of the cyanobacterial phylum using diversity-driven genome sequencing.</title>
        <authorList>
            <person name="Shih P.M."/>
            <person name="Wu D."/>
            <person name="Latifi A."/>
            <person name="Axen S.D."/>
            <person name="Fewer D.P."/>
            <person name="Talla E."/>
            <person name="Calteau A."/>
            <person name="Cai F."/>
            <person name="Tandeau de Marsac N."/>
            <person name="Rippka R."/>
            <person name="Herdman M."/>
            <person name="Sivonen K."/>
            <person name="Coursin T."/>
            <person name="Laurent T."/>
            <person name="Goodwin L."/>
            <person name="Nolan M."/>
            <person name="Davenport K.W."/>
            <person name="Han C.S."/>
            <person name="Rubin E.M."/>
            <person name="Eisen J.A."/>
            <person name="Woyke T."/>
            <person name="Gugger M."/>
            <person name="Kerfeld C.A."/>
        </authorList>
    </citation>
    <scope>NUCLEOTIDE SEQUENCE [LARGE SCALE GENOMIC DNA]</scope>
    <source>
        <strain evidence="2">ATCC 27147 / PCC 6307</strain>
    </source>
</reference>
<proteinExistence type="predicted"/>
<dbReference type="eggNOG" id="ENOG502Z7P6">
    <property type="taxonomic scope" value="Bacteria"/>
</dbReference>
<dbReference type="Pfam" id="PF14234">
    <property type="entry name" value="DUF4336"/>
    <property type="match status" value="1"/>
</dbReference>
<evidence type="ECO:0000313" key="2">
    <source>
        <dbReference type="Proteomes" id="UP000010388"/>
    </source>
</evidence>
<organism evidence="1 2">
    <name type="scientific">Cyanobium gracile (strain ATCC 27147 / PCC 6307)</name>
    <dbReference type="NCBI Taxonomy" id="292564"/>
    <lineage>
        <taxon>Bacteria</taxon>
        <taxon>Bacillati</taxon>
        <taxon>Cyanobacteriota</taxon>
        <taxon>Cyanophyceae</taxon>
        <taxon>Synechococcales</taxon>
        <taxon>Prochlorococcaceae</taxon>
        <taxon>Cyanobium</taxon>
    </lineage>
</organism>